<gene>
    <name evidence="1" type="ORF">CDL15_Pgr016338</name>
</gene>
<organism evidence="1 2">
    <name type="scientific">Punica granatum</name>
    <name type="common">Pomegranate</name>
    <dbReference type="NCBI Taxonomy" id="22663"/>
    <lineage>
        <taxon>Eukaryota</taxon>
        <taxon>Viridiplantae</taxon>
        <taxon>Streptophyta</taxon>
        <taxon>Embryophyta</taxon>
        <taxon>Tracheophyta</taxon>
        <taxon>Spermatophyta</taxon>
        <taxon>Magnoliopsida</taxon>
        <taxon>eudicotyledons</taxon>
        <taxon>Gunneridae</taxon>
        <taxon>Pentapetalae</taxon>
        <taxon>rosids</taxon>
        <taxon>malvids</taxon>
        <taxon>Myrtales</taxon>
        <taxon>Lythraceae</taxon>
        <taxon>Punica</taxon>
    </lineage>
</organism>
<dbReference type="AlphaFoldDB" id="A0A218W6L4"/>
<evidence type="ECO:0000313" key="1">
    <source>
        <dbReference type="EMBL" id="OWM68138.1"/>
    </source>
</evidence>
<sequence>MAFEVGGGTWHPLGFGEGDNAVWEEARRRKRQYQRQFPTMEQIAGGRSHAINRGLWREPKAERLIGE</sequence>
<accession>A0A218W6L4</accession>
<evidence type="ECO:0000313" key="2">
    <source>
        <dbReference type="Proteomes" id="UP000197138"/>
    </source>
</evidence>
<reference evidence="2" key="1">
    <citation type="journal article" date="2017" name="Plant J.">
        <title>The pomegranate (Punica granatum L.) genome and the genomics of punicalagin biosynthesis.</title>
        <authorList>
            <person name="Qin G."/>
            <person name="Xu C."/>
            <person name="Ming R."/>
            <person name="Tang H."/>
            <person name="Guyot R."/>
            <person name="Kramer E.M."/>
            <person name="Hu Y."/>
            <person name="Yi X."/>
            <person name="Qi Y."/>
            <person name="Xu X."/>
            <person name="Gao Z."/>
            <person name="Pan H."/>
            <person name="Jian J."/>
            <person name="Tian Y."/>
            <person name="Yue Z."/>
            <person name="Xu Y."/>
        </authorList>
    </citation>
    <scope>NUCLEOTIDE SEQUENCE [LARGE SCALE GENOMIC DNA]</scope>
    <source>
        <strain evidence="2">cv. Dabenzi</strain>
    </source>
</reference>
<dbReference type="EMBL" id="MTKT01005171">
    <property type="protein sequence ID" value="OWM68138.1"/>
    <property type="molecule type" value="Genomic_DNA"/>
</dbReference>
<dbReference type="Proteomes" id="UP000197138">
    <property type="component" value="Unassembled WGS sequence"/>
</dbReference>
<protein>
    <submittedName>
        <fullName evidence="1">Uncharacterized protein</fullName>
    </submittedName>
</protein>
<name>A0A218W6L4_PUNGR</name>
<proteinExistence type="predicted"/>
<comment type="caution">
    <text evidence="1">The sequence shown here is derived from an EMBL/GenBank/DDBJ whole genome shotgun (WGS) entry which is preliminary data.</text>
</comment>